<reference evidence="1" key="1">
    <citation type="submission" date="2021-06" db="EMBL/GenBank/DDBJ databases">
        <authorList>
            <person name="Kallberg Y."/>
            <person name="Tangrot J."/>
            <person name="Rosling A."/>
        </authorList>
    </citation>
    <scope>NUCLEOTIDE SEQUENCE</scope>
    <source>
        <strain evidence="1">FL130A</strain>
    </source>
</reference>
<organism evidence="1 2">
    <name type="scientific">Ambispora leptoticha</name>
    <dbReference type="NCBI Taxonomy" id="144679"/>
    <lineage>
        <taxon>Eukaryota</taxon>
        <taxon>Fungi</taxon>
        <taxon>Fungi incertae sedis</taxon>
        <taxon>Mucoromycota</taxon>
        <taxon>Glomeromycotina</taxon>
        <taxon>Glomeromycetes</taxon>
        <taxon>Archaeosporales</taxon>
        <taxon>Ambisporaceae</taxon>
        <taxon>Ambispora</taxon>
    </lineage>
</organism>
<sequence length="69" mass="7686">QAFQGITDTNPDNYAIEIGPYHETFTELGVDIACPGTKPFKGSHSRDITLMYGQTLYVKHNEQIIDQGV</sequence>
<dbReference type="Proteomes" id="UP000789508">
    <property type="component" value="Unassembled WGS sequence"/>
</dbReference>
<proteinExistence type="predicted"/>
<evidence type="ECO:0000313" key="2">
    <source>
        <dbReference type="Proteomes" id="UP000789508"/>
    </source>
</evidence>
<dbReference type="EMBL" id="CAJVPS010035110">
    <property type="protein sequence ID" value="CAG8740661.1"/>
    <property type="molecule type" value="Genomic_DNA"/>
</dbReference>
<feature type="non-terminal residue" evidence="1">
    <location>
        <position position="1"/>
    </location>
</feature>
<evidence type="ECO:0000313" key="1">
    <source>
        <dbReference type="EMBL" id="CAG8740661.1"/>
    </source>
</evidence>
<protein>
    <submittedName>
        <fullName evidence="1">446_t:CDS:1</fullName>
    </submittedName>
</protein>
<dbReference type="OrthoDB" id="2370796at2759"/>
<keyword evidence="2" id="KW-1185">Reference proteome</keyword>
<name>A0A9N9NJX7_9GLOM</name>
<feature type="non-terminal residue" evidence="1">
    <location>
        <position position="69"/>
    </location>
</feature>
<gene>
    <name evidence="1" type="ORF">ALEPTO_LOCUS12950</name>
</gene>
<accession>A0A9N9NJX7</accession>
<dbReference type="AlphaFoldDB" id="A0A9N9NJX7"/>
<comment type="caution">
    <text evidence="1">The sequence shown here is derived from an EMBL/GenBank/DDBJ whole genome shotgun (WGS) entry which is preliminary data.</text>
</comment>